<keyword evidence="2 5" id="KW-0489">Methyltransferase</keyword>
<dbReference type="InterPro" id="IPR029063">
    <property type="entry name" value="SAM-dependent_MTases_sf"/>
</dbReference>
<evidence type="ECO:0000313" key="6">
    <source>
        <dbReference type="Proteomes" id="UP001214250"/>
    </source>
</evidence>
<evidence type="ECO:0000256" key="1">
    <source>
        <dbReference type="ARBA" id="ARBA00022428"/>
    </source>
</evidence>
<dbReference type="GO" id="GO:0032259">
    <property type="term" value="P:methylation"/>
    <property type="evidence" value="ECO:0007669"/>
    <property type="project" value="UniProtKB-KW"/>
</dbReference>
<dbReference type="Pfam" id="PF01209">
    <property type="entry name" value="Ubie_methyltran"/>
    <property type="match status" value="1"/>
</dbReference>
<keyword evidence="6" id="KW-1185">Reference proteome</keyword>
<reference evidence="5 6" key="1">
    <citation type="submission" date="2023-02" db="EMBL/GenBank/DDBJ databases">
        <title>Genome sequence of Lentisphaera profundi SAORIC-696.</title>
        <authorList>
            <person name="Kim e."/>
            <person name="Cho J.-C."/>
            <person name="Choi A."/>
            <person name="Kang I."/>
        </authorList>
    </citation>
    <scope>NUCLEOTIDE SEQUENCE [LARGE SCALE GENOMIC DNA]</scope>
    <source>
        <strain evidence="5 6">SAORIC-696</strain>
    </source>
</reference>
<dbReference type="InterPro" id="IPR004033">
    <property type="entry name" value="UbiE/COQ5_MeTrFase"/>
</dbReference>
<dbReference type="NCBIfam" id="TIGR01934">
    <property type="entry name" value="MenG_MenH_UbiE"/>
    <property type="match status" value="1"/>
</dbReference>
<dbReference type="Proteomes" id="UP001214250">
    <property type="component" value="Chromosome 2"/>
</dbReference>
<keyword evidence="5" id="KW-0830">Ubiquinone</keyword>
<keyword evidence="4" id="KW-0949">S-adenosyl-L-methionine</keyword>
<keyword evidence="3 5" id="KW-0808">Transferase</keyword>
<protein>
    <submittedName>
        <fullName evidence="5">Ubiquinone/menaquinone biosynthesis methyltransferase</fullName>
        <ecNumber evidence="5">2.1.1.-</ecNumber>
    </submittedName>
</protein>
<dbReference type="RefSeq" id="WP_274153672.1">
    <property type="nucleotide sequence ID" value="NZ_CP117812.1"/>
</dbReference>
<accession>A0ABY7W3G3</accession>
<evidence type="ECO:0000313" key="5">
    <source>
        <dbReference type="EMBL" id="WDE98803.1"/>
    </source>
</evidence>
<evidence type="ECO:0000256" key="4">
    <source>
        <dbReference type="ARBA" id="ARBA00022691"/>
    </source>
</evidence>
<name>A0ABY7W3G3_9BACT</name>
<dbReference type="PROSITE" id="PS51608">
    <property type="entry name" value="SAM_MT_UBIE"/>
    <property type="match status" value="1"/>
</dbReference>
<sequence length="240" mass="27097">MDKLTPINKSDADKWRKDVEDMFQEIADTYEKINTFISMGMDKGWRLKLLKRLKHYYDPSHPVLDIGCGPGSLSALAKKHLPEARFLSSDICPRFLEIAANSGNAQDVLRLSASDLPFKNECTSAVTSAFVLRNLPDLERFYKECYRILRPGGVIAMLDLTQPKFKPISFFHSLYMALALPLGAKIYGSRIEAYEYLDRSIKNCLAPQDMNALLEKCGFTVKHTDSLCLGTVTIYTAVKE</sequence>
<dbReference type="PANTHER" id="PTHR43591:SF24">
    <property type="entry name" value="2-METHOXY-6-POLYPRENYL-1,4-BENZOQUINOL METHYLASE, MITOCHONDRIAL"/>
    <property type="match status" value="1"/>
</dbReference>
<dbReference type="Gene3D" id="3.40.50.150">
    <property type="entry name" value="Vaccinia Virus protein VP39"/>
    <property type="match status" value="1"/>
</dbReference>
<evidence type="ECO:0000256" key="3">
    <source>
        <dbReference type="ARBA" id="ARBA00022679"/>
    </source>
</evidence>
<proteinExistence type="predicted"/>
<dbReference type="EMBL" id="CP117812">
    <property type="protein sequence ID" value="WDE98803.1"/>
    <property type="molecule type" value="Genomic_DNA"/>
</dbReference>
<organism evidence="5 6">
    <name type="scientific">Lentisphaera profundi</name>
    <dbReference type="NCBI Taxonomy" id="1658616"/>
    <lineage>
        <taxon>Bacteria</taxon>
        <taxon>Pseudomonadati</taxon>
        <taxon>Lentisphaerota</taxon>
        <taxon>Lentisphaeria</taxon>
        <taxon>Lentisphaerales</taxon>
        <taxon>Lentisphaeraceae</taxon>
        <taxon>Lentisphaera</taxon>
    </lineage>
</organism>
<dbReference type="EC" id="2.1.1.-" evidence="5"/>
<dbReference type="GO" id="GO:0008168">
    <property type="term" value="F:methyltransferase activity"/>
    <property type="evidence" value="ECO:0007669"/>
    <property type="project" value="UniProtKB-KW"/>
</dbReference>
<dbReference type="CDD" id="cd02440">
    <property type="entry name" value="AdoMet_MTases"/>
    <property type="match status" value="1"/>
</dbReference>
<evidence type="ECO:0000256" key="2">
    <source>
        <dbReference type="ARBA" id="ARBA00022603"/>
    </source>
</evidence>
<gene>
    <name evidence="5" type="ORF">PQO03_13265</name>
</gene>
<dbReference type="SUPFAM" id="SSF53335">
    <property type="entry name" value="S-adenosyl-L-methionine-dependent methyltransferases"/>
    <property type="match status" value="1"/>
</dbReference>
<dbReference type="PANTHER" id="PTHR43591">
    <property type="entry name" value="METHYLTRANSFERASE"/>
    <property type="match status" value="1"/>
</dbReference>
<keyword evidence="1" id="KW-0474">Menaquinone biosynthesis</keyword>